<accession>A0ACD3YKR2</accession>
<sequence length="366" mass="39769">MAESQGPVVNSVAIIFAVISFFAIVLRIWARAFIVRSLGADDYLICVGVLLSWSFIACTIASVQHGLGSHYIDVQKRGTQNMIDYSQIVWLSSIFYNACLGFIKISVLALYMRLGDPKLRKVALVMVGVVSCQAGANVLACIFQCSPIRGAYDVTILPKDKKCVDINAFYLANAAVNIMTDVLTYTLPIPLIIKLRVSRRQKISLAIILGLGLFACVSSIVRITYIPPMLSSDDPTWVIAGAMYWSVIETNIGILAASIPSYKAIAKRYAPRLLGSSGMSSDKLSGFKPMPLGPMSRDRTTPSTTTKIEFENRIKNRLDDNSSEEVLVAPDGRIGVRTEIIHHSENSLGAGITKQGPGDAAGFGRL</sequence>
<name>A0ACD3YKR2_FUSSC</name>
<dbReference type="Proteomes" id="UP000830768">
    <property type="component" value="Chromosome 1"/>
</dbReference>
<keyword evidence="2" id="KW-1185">Reference proteome</keyword>
<protein>
    <submittedName>
        <fullName evidence="1">Uncharacterized protein</fullName>
    </submittedName>
</protein>
<dbReference type="EMBL" id="CP090030">
    <property type="protein sequence ID" value="UPK89524.1"/>
    <property type="molecule type" value="Genomic_DNA"/>
</dbReference>
<proteinExistence type="predicted"/>
<evidence type="ECO:0000313" key="1">
    <source>
        <dbReference type="EMBL" id="UPK89524.1"/>
    </source>
</evidence>
<reference evidence="1" key="1">
    <citation type="submission" date="2021-11" db="EMBL/GenBank/DDBJ databases">
        <title>Fusarium solani-melongenae Genome sequencing and assembly.</title>
        <authorList>
            <person name="Xie S."/>
            <person name="Huang L."/>
            <person name="Zhang X."/>
        </authorList>
    </citation>
    <scope>NUCLEOTIDE SEQUENCE</scope>
    <source>
        <strain evidence="1">CRI 24-3</strain>
    </source>
</reference>
<organism evidence="1 2">
    <name type="scientific">Fusarium solani subsp. cucurbitae</name>
    <name type="common">Neocosmosporum cucurbitae</name>
    <dbReference type="NCBI Taxonomy" id="2747967"/>
    <lineage>
        <taxon>Eukaryota</taxon>
        <taxon>Fungi</taxon>
        <taxon>Dikarya</taxon>
        <taxon>Ascomycota</taxon>
        <taxon>Pezizomycotina</taxon>
        <taxon>Sordariomycetes</taxon>
        <taxon>Hypocreomycetidae</taxon>
        <taxon>Hypocreales</taxon>
        <taxon>Nectriaceae</taxon>
        <taxon>Fusarium</taxon>
        <taxon>Fusarium solani species complex</taxon>
    </lineage>
</organism>
<evidence type="ECO:0000313" key="2">
    <source>
        <dbReference type="Proteomes" id="UP000830768"/>
    </source>
</evidence>
<gene>
    <name evidence="1" type="ORF">LCI18_000459</name>
</gene>